<evidence type="ECO:0000256" key="5">
    <source>
        <dbReference type="ARBA" id="ARBA00022989"/>
    </source>
</evidence>
<dbReference type="SMART" id="SM00304">
    <property type="entry name" value="HAMP"/>
    <property type="match status" value="2"/>
</dbReference>
<dbReference type="PRINTS" id="PR00260">
    <property type="entry name" value="CHEMTRNSDUCR"/>
</dbReference>
<evidence type="ECO:0000313" key="12">
    <source>
        <dbReference type="EMBL" id="MDC7227542.1"/>
    </source>
</evidence>
<feature type="transmembrane region" description="Helical" evidence="9">
    <location>
        <begin position="203"/>
        <end position="221"/>
    </location>
</feature>
<evidence type="ECO:0000256" key="2">
    <source>
        <dbReference type="ARBA" id="ARBA00022475"/>
    </source>
</evidence>
<dbReference type="Pfam" id="PF00015">
    <property type="entry name" value="MCPsignal"/>
    <property type="match status" value="1"/>
</dbReference>
<dbReference type="GO" id="GO:0007165">
    <property type="term" value="P:signal transduction"/>
    <property type="evidence" value="ECO:0007669"/>
    <property type="project" value="UniProtKB-KW"/>
</dbReference>
<dbReference type="InterPro" id="IPR003660">
    <property type="entry name" value="HAMP_dom"/>
</dbReference>
<evidence type="ECO:0000256" key="8">
    <source>
        <dbReference type="PROSITE-ProRule" id="PRU00284"/>
    </source>
</evidence>
<comment type="similarity">
    <text evidence="7">Belongs to the methyl-accepting chemotaxis (MCP) protein family.</text>
</comment>
<dbReference type="CDD" id="cd06225">
    <property type="entry name" value="HAMP"/>
    <property type="match status" value="1"/>
</dbReference>
<dbReference type="InterPro" id="IPR033480">
    <property type="entry name" value="sCache_2"/>
</dbReference>
<reference evidence="12 13" key="1">
    <citation type="submission" date="2022-12" db="EMBL/GenBank/DDBJ databases">
        <title>Metagenome assembled genome from gulf of manar.</title>
        <authorList>
            <person name="Kohli P."/>
            <person name="Pk S."/>
            <person name="Venkata Ramana C."/>
            <person name="Sasikala C."/>
        </authorList>
    </citation>
    <scope>NUCLEOTIDE SEQUENCE [LARGE SCALE GENOMIC DNA]</scope>
    <source>
        <strain evidence="12">JB008</strain>
    </source>
</reference>
<evidence type="ECO:0000256" key="7">
    <source>
        <dbReference type="ARBA" id="ARBA00029447"/>
    </source>
</evidence>
<dbReference type="InterPro" id="IPR004089">
    <property type="entry name" value="MCPsignal_dom"/>
</dbReference>
<evidence type="ECO:0000256" key="9">
    <source>
        <dbReference type="SAM" id="Phobius"/>
    </source>
</evidence>
<dbReference type="GO" id="GO:0006935">
    <property type="term" value="P:chemotaxis"/>
    <property type="evidence" value="ECO:0007669"/>
    <property type="project" value="UniProtKB-KW"/>
</dbReference>
<dbReference type="SUPFAM" id="SSF58104">
    <property type="entry name" value="Methyl-accepting chemotaxis protein (MCP) signaling domain"/>
    <property type="match status" value="1"/>
</dbReference>
<feature type="domain" description="HAMP" evidence="11">
    <location>
        <begin position="227"/>
        <end position="279"/>
    </location>
</feature>
<name>A0AAJ1IDZ1_9SPIO</name>
<dbReference type="InterPro" id="IPR004090">
    <property type="entry name" value="Chemotax_Me-accpt_rcpt"/>
</dbReference>
<dbReference type="Gene3D" id="3.30.450.20">
    <property type="entry name" value="PAS domain"/>
    <property type="match status" value="1"/>
</dbReference>
<feature type="domain" description="Methyl-accepting transducer" evidence="10">
    <location>
        <begin position="284"/>
        <end position="499"/>
    </location>
</feature>
<dbReference type="PANTHER" id="PTHR43531">
    <property type="entry name" value="PROTEIN ICFG"/>
    <property type="match status" value="1"/>
</dbReference>
<dbReference type="Pfam" id="PF00672">
    <property type="entry name" value="HAMP"/>
    <property type="match status" value="1"/>
</dbReference>
<protein>
    <submittedName>
        <fullName evidence="12">Cache domain-containing protein</fullName>
    </submittedName>
</protein>
<dbReference type="PROSITE" id="PS50885">
    <property type="entry name" value="HAMP"/>
    <property type="match status" value="1"/>
</dbReference>
<dbReference type="Proteomes" id="UP001221217">
    <property type="component" value="Unassembled WGS sequence"/>
</dbReference>
<keyword evidence="6 9" id="KW-0472">Membrane</keyword>
<dbReference type="SMART" id="SM01049">
    <property type="entry name" value="Cache_2"/>
    <property type="match status" value="1"/>
</dbReference>
<dbReference type="AlphaFoldDB" id="A0AAJ1IDZ1"/>
<evidence type="ECO:0000256" key="1">
    <source>
        <dbReference type="ARBA" id="ARBA00004651"/>
    </source>
</evidence>
<sequence length="514" mass="56017">MKKMYIKILLLVTICLLTAGTAIGILAIYQVRNLGTNNIYNLEKTLRADFDRMIQGQVESAASIMDYIYNNHENPRSEEAALAAAEIIRSIRFGDSGYIFAYDLEGNTKILLGNEAEGTNRWLLQDKRGSYIVQDIINAGLSGEGFSVYYYPKPGETEALPKRAYNYYYEPLDWVLGSGNYTDDIDAVIAEERVLMNEEIRRVVIFILLIDLIVILISAVLSRIVGRRIANPLEILSKDVQRMAEGDLGVKINIDSRDETGILAESVSDMILRFNEIINKIMITTMEISRGATEIAETSQQVAAGASEQAANAEEISASMEELVANIQQNSESAEQSYEMVNLAAENADTGGAAVEETVDMMKKIADKVNIIDEIARNTNLLALNASIEAARAGDAGKGFAVVASEVSKLAANSQSAAGDITGISSETVLRADEAKDLIIEMVPSIRKSAEISAEIMAGSLEQSKGAEQINAALLQMDSIIQTNATVSEKLAAMADIMNRNSTELNEAVAFFKM</sequence>
<keyword evidence="2" id="KW-1003">Cell membrane</keyword>
<dbReference type="GO" id="GO:0004888">
    <property type="term" value="F:transmembrane signaling receptor activity"/>
    <property type="evidence" value="ECO:0007669"/>
    <property type="project" value="InterPro"/>
</dbReference>
<evidence type="ECO:0000259" key="11">
    <source>
        <dbReference type="PROSITE" id="PS50885"/>
    </source>
</evidence>
<accession>A0AAJ1IDZ1</accession>
<dbReference type="Gene3D" id="1.10.287.950">
    <property type="entry name" value="Methyl-accepting chemotaxis protein"/>
    <property type="match status" value="1"/>
</dbReference>
<evidence type="ECO:0000256" key="4">
    <source>
        <dbReference type="ARBA" id="ARBA00022692"/>
    </source>
</evidence>
<keyword evidence="3" id="KW-0145">Chemotaxis</keyword>
<dbReference type="PANTHER" id="PTHR43531:SF11">
    <property type="entry name" value="METHYL-ACCEPTING CHEMOTAXIS PROTEIN 3"/>
    <property type="match status" value="1"/>
</dbReference>
<dbReference type="EMBL" id="JAQQAL010000028">
    <property type="protein sequence ID" value="MDC7227542.1"/>
    <property type="molecule type" value="Genomic_DNA"/>
</dbReference>
<evidence type="ECO:0000256" key="6">
    <source>
        <dbReference type="ARBA" id="ARBA00023136"/>
    </source>
</evidence>
<dbReference type="InterPro" id="IPR051310">
    <property type="entry name" value="MCP_chemotaxis"/>
</dbReference>
<evidence type="ECO:0000259" key="10">
    <source>
        <dbReference type="PROSITE" id="PS50111"/>
    </source>
</evidence>
<comment type="caution">
    <text evidence="12">The sequence shown here is derived from an EMBL/GenBank/DDBJ whole genome shotgun (WGS) entry which is preliminary data.</text>
</comment>
<evidence type="ECO:0000313" key="13">
    <source>
        <dbReference type="Proteomes" id="UP001221217"/>
    </source>
</evidence>
<keyword evidence="4 9" id="KW-0812">Transmembrane</keyword>
<gene>
    <name evidence="12" type="ORF">PQJ61_12325</name>
</gene>
<keyword evidence="8" id="KW-0807">Transducer</keyword>
<comment type="subcellular location">
    <subcellularLocation>
        <location evidence="1">Cell membrane</location>
        <topology evidence="1">Multi-pass membrane protein</topology>
    </subcellularLocation>
</comment>
<keyword evidence="5 9" id="KW-1133">Transmembrane helix</keyword>
<organism evidence="12 13">
    <name type="scientific">Candidatus Thalassospirochaeta sargassi</name>
    <dbReference type="NCBI Taxonomy" id="3119039"/>
    <lineage>
        <taxon>Bacteria</taxon>
        <taxon>Pseudomonadati</taxon>
        <taxon>Spirochaetota</taxon>
        <taxon>Spirochaetia</taxon>
        <taxon>Spirochaetales</taxon>
        <taxon>Spirochaetaceae</taxon>
        <taxon>Candidatus Thalassospirochaeta</taxon>
    </lineage>
</organism>
<dbReference type="GO" id="GO:0005886">
    <property type="term" value="C:plasma membrane"/>
    <property type="evidence" value="ECO:0007669"/>
    <property type="project" value="UniProtKB-SubCell"/>
</dbReference>
<proteinExistence type="inferred from homology"/>
<dbReference type="SMART" id="SM00283">
    <property type="entry name" value="MA"/>
    <property type="match status" value="1"/>
</dbReference>
<dbReference type="PROSITE" id="PS50111">
    <property type="entry name" value="CHEMOTAXIS_TRANSDUC_2"/>
    <property type="match status" value="1"/>
</dbReference>
<dbReference type="Pfam" id="PF17200">
    <property type="entry name" value="sCache_2"/>
    <property type="match status" value="1"/>
</dbReference>
<evidence type="ECO:0000256" key="3">
    <source>
        <dbReference type="ARBA" id="ARBA00022500"/>
    </source>
</evidence>